<reference evidence="1 2" key="1">
    <citation type="submission" date="2009-03" db="EMBL/GenBank/DDBJ databases">
        <authorList>
            <person name="Warren W."/>
            <person name="Ye L."/>
            <person name="Minx P."/>
            <person name="Worley K."/>
            <person name="Gibbs R."/>
            <person name="Wilson R.K."/>
        </authorList>
    </citation>
    <scope>NUCLEOTIDE SEQUENCE [LARGE SCALE GENOMIC DNA]</scope>
</reference>
<name>A0A8I3W9B4_CALJA</name>
<reference evidence="1" key="2">
    <citation type="submission" date="2025-08" db="UniProtKB">
        <authorList>
            <consortium name="Ensembl"/>
        </authorList>
    </citation>
    <scope>IDENTIFICATION</scope>
</reference>
<protein>
    <submittedName>
        <fullName evidence="1">Uncharacterized protein</fullName>
    </submittedName>
</protein>
<organism evidence="1 2">
    <name type="scientific">Callithrix jacchus</name>
    <name type="common">White-tufted-ear marmoset</name>
    <name type="synonym">Simia Jacchus</name>
    <dbReference type="NCBI Taxonomy" id="9483"/>
    <lineage>
        <taxon>Eukaryota</taxon>
        <taxon>Metazoa</taxon>
        <taxon>Chordata</taxon>
        <taxon>Craniata</taxon>
        <taxon>Vertebrata</taxon>
        <taxon>Euteleostomi</taxon>
        <taxon>Mammalia</taxon>
        <taxon>Eutheria</taxon>
        <taxon>Euarchontoglires</taxon>
        <taxon>Primates</taxon>
        <taxon>Haplorrhini</taxon>
        <taxon>Platyrrhini</taxon>
        <taxon>Cebidae</taxon>
        <taxon>Callitrichinae</taxon>
        <taxon>Callithrix</taxon>
        <taxon>Callithrix</taxon>
    </lineage>
</organism>
<reference evidence="1" key="3">
    <citation type="submission" date="2025-09" db="UniProtKB">
        <authorList>
            <consortium name="Ensembl"/>
        </authorList>
    </citation>
    <scope>IDENTIFICATION</scope>
</reference>
<dbReference type="Ensembl" id="ENSCJAT00000140044.1">
    <property type="protein sequence ID" value="ENSCJAP00000082280.1"/>
    <property type="gene ID" value="ENSCJAG00000084865.1"/>
</dbReference>
<dbReference type="Proteomes" id="UP000008225">
    <property type="component" value="Chromosome 13"/>
</dbReference>
<keyword evidence="2" id="KW-1185">Reference proteome</keyword>
<dbReference type="OMA" id="RTFNFAF"/>
<evidence type="ECO:0000313" key="2">
    <source>
        <dbReference type="Proteomes" id="UP000008225"/>
    </source>
</evidence>
<dbReference type="PANTHER" id="PTHR46254">
    <property type="entry name" value="PROTEIN GVQW1-RELATED"/>
    <property type="match status" value="1"/>
</dbReference>
<dbReference type="AlphaFoldDB" id="A0A8I3W9B4"/>
<dbReference type="PANTHER" id="PTHR46254:SF3">
    <property type="entry name" value="SECRETED PROTEIN"/>
    <property type="match status" value="1"/>
</dbReference>
<dbReference type="GeneTree" id="ENSGT00940000161627"/>
<accession>A0A8I3W9B4</accession>
<proteinExistence type="predicted"/>
<evidence type="ECO:0000313" key="1">
    <source>
        <dbReference type="Ensembl" id="ENSCJAP00000082280.1"/>
    </source>
</evidence>
<sequence length="95" mass="10477">MEFCSVTQAGVQWCDCSSLQPLPPGFKQFSFLSLPSSWDYRCLPPHPANSCIFSRQGFAVLARLILNSRPRDLPASASQSAGITSVSHHAWLVLR</sequence>